<dbReference type="GO" id="GO:0000155">
    <property type="term" value="F:phosphorelay sensor kinase activity"/>
    <property type="evidence" value="ECO:0007669"/>
    <property type="project" value="InterPro"/>
</dbReference>
<dbReference type="CDD" id="cd00082">
    <property type="entry name" value="HisKA"/>
    <property type="match status" value="1"/>
</dbReference>
<feature type="region of interest" description="Disordered" evidence="3">
    <location>
        <begin position="443"/>
        <end position="476"/>
    </location>
</feature>
<keyword evidence="7" id="KW-1185">Reference proteome</keyword>
<evidence type="ECO:0000259" key="4">
    <source>
        <dbReference type="PROSITE" id="PS50109"/>
    </source>
</evidence>
<feature type="compositionally biased region" description="Basic and acidic residues" evidence="3">
    <location>
        <begin position="848"/>
        <end position="862"/>
    </location>
</feature>
<evidence type="ECO:0000256" key="2">
    <source>
        <dbReference type="PROSITE-ProRule" id="PRU00169"/>
    </source>
</evidence>
<feature type="region of interest" description="Disordered" evidence="3">
    <location>
        <begin position="823"/>
        <end position="862"/>
    </location>
</feature>
<dbReference type="InterPro" id="IPR003661">
    <property type="entry name" value="HisK_dim/P_dom"/>
</dbReference>
<dbReference type="SUPFAM" id="SSF55874">
    <property type="entry name" value="ATPase domain of HSP90 chaperone/DNA topoisomerase II/histidine kinase"/>
    <property type="match status" value="1"/>
</dbReference>
<dbReference type="InterPro" id="IPR001789">
    <property type="entry name" value="Sig_transdc_resp-reg_receiver"/>
</dbReference>
<feature type="compositionally biased region" description="Gly residues" evidence="3">
    <location>
        <begin position="828"/>
        <end position="847"/>
    </location>
</feature>
<dbReference type="InterPro" id="IPR011006">
    <property type="entry name" value="CheY-like_superfamily"/>
</dbReference>
<dbReference type="Proteomes" id="UP001165065">
    <property type="component" value="Unassembled WGS sequence"/>
</dbReference>
<name>A0A9W7FVJ1_9STRA</name>
<evidence type="ECO:0000313" key="6">
    <source>
        <dbReference type="EMBL" id="GMI22307.1"/>
    </source>
</evidence>
<organism evidence="6 7">
    <name type="scientific">Triparma columacea</name>
    <dbReference type="NCBI Taxonomy" id="722753"/>
    <lineage>
        <taxon>Eukaryota</taxon>
        <taxon>Sar</taxon>
        <taxon>Stramenopiles</taxon>
        <taxon>Ochrophyta</taxon>
        <taxon>Bolidophyceae</taxon>
        <taxon>Parmales</taxon>
        <taxon>Triparmaceae</taxon>
        <taxon>Triparma</taxon>
    </lineage>
</organism>
<dbReference type="InterPro" id="IPR036097">
    <property type="entry name" value="HisK_dim/P_sf"/>
</dbReference>
<dbReference type="InterPro" id="IPR005467">
    <property type="entry name" value="His_kinase_dom"/>
</dbReference>
<dbReference type="SMART" id="SM00448">
    <property type="entry name" value="REC"/>
    <property type="match status" value="2"/>
</dbReference>
<dbReference type="SUPFAM" id="SSF47384">
    <property type="entry name" value="Homodimeric domain of signal transducing histidine kinase"/>
    <property type="match status" value="1"/>
</dbReference>
<reference evidence="7" key="1">
    <citation type="journal article" date="2023" name="Commun. Biol.">
        <title>Genome analysis of Parmales, the sister group of diatoms, reveals the evolutionary specialization of diatoms from phago-mixotrophs to photoautotrophs.</title>
        <authorList>
            <person name="Ban H."/>
            <person name="Sato S."/>
            <person name="Yoshikawa S."/>
            <person name="Yamada K."/>
            <person name="Nakamura Y."/>
            <person name="Ichinomiya M."/>
            <person name="Sato N."/>
            <person name="Blanc-Mathieu R."/>
            <person name="Endo H."/>
            <person name="Kuwata A."/>
            <person name="Ogata H."/>
        </authorList>
    </citation>
    <scope>NUCLEOTIDE SEQUENCE [LARGE SCALE GENOMIC DNA]</scope>
</reference>
<dbReference type="PROSITE" id="PS50109">
    <property type="entry name" value="HIS_KIN"/>
    <property type="match status" value="1"/>
</dbReference>
<dbReference type="InterPro" id="IPR029016">
    <property type="entry name" value="GAF-like_dom_sf"/>
</dbReference>
<evidence type="ECO:0000256" key="1">
    <source>
        <dbReference type="ARBA" id="ARBA00022553"/>
    </source>
</evidence>
<dbReference type="PROSITE" id="PS50110">
    <property type="entry name" value="RESPONSE_REGULATORY"/>
    <property type="match status" value="2"/>
</dbReference>
<dbReference type="InterPro" id="IPR036890">
    <property type="entry name" value="HATPase_C_sf"/>
</dbReference>
<dbReference type="SMART" id="SM00387">
    <property type="entry name" value="HATPase_c"/>
    <property type="match status" value="1"/>
</dbReference>
<feature type="domain" description="Response regulatory" evidence="5">
    <location>
        <begin position="684"/>
        <end position="815"/>
    </location>
</feature>
<dbReference type="Gene3D" id="3.30.565.10">
    <property type="entry name" value="Histidine kinase-like ATPase, C-terminal domain"/>
    <property type="match status" value="1"/>
</dbReference>
<dbReference type="Pfam" id="PF00072">
    <property type="entry name" value="Response_reg"/>
    <property type="match status" value="1"/>
</dbReference>
<dbReference type="AlphaFoldDB" id="A0A9W7FVJ1"/>
<protein>
    <submittedName>
        <fullName evidence="6">Uncharacterized protein</fullName>
    </submittedName>
</protein>
<dbReference type="SUPFAM" id="SSF55781">
    <property type="entry name" value="GAF domain-like"/>
    <property type="match status" value="1"/>
</dbReference>
<dbReference type="CDD" id="cd17546">
    <property type="entry name" value="REC_hyHK_CKI1_RcsC-like"/>
    <property type="match status" value="1"/>
</dbReference>
<dbReference type="Gene3D" id="1.10.287.130">
    <property type="match status" value="1"/>
</dbReference>
<evidence type="ECO:0000256" key="3">
    <source>
        <dbReference type="SAM" id="MobiDB-lite"/>
    </source>
</evidence>
<accession>A0A9W7FVJ1</accession>
<dbReference type="OrthoDB" id="303614at2759"/>
<feature type="domain" description="Response regulatory" evidence="5">
    <location>
        <begin position="483"/>
        <end position="610"/>
    </location>
</feature>
<dbReference type="EMBL" id="BRYA01000546">
    <property type="protein sequence ID" value="GMI22307.1"/>
    <property type="molecule type" value="Genomic_DNA"/>
</dbReference>
<dbReference type="PANTHER" id="PTHR43102:SF2">
    <property type="entry name" value="GAF DOMAIN-CONTAINING PROTEIN"/>
    <property type="match status" value="1"/>
</dbReference>
<comment type="caution">
    <text evidence="6">The sequence shown here is derived from an EMBL/GenBank/DDBJ whole genome shotgun (WGS) entry which is preliminary data.</text>
</comment>
<keyword evidence="1 2" id="KW-0597">Phosphoprotein</keyword>
<dbReference type="Pfam" id="PF02518">
    <property type="entry name" value="HATPase_c"/>
    <property type="match status" value="1"/>
</dbReference>
<gene>
    <name evidence="6" type="ORF">TrCOL_g8368</name>
</gene>
<dbReference type="PRINTS" id="PR00344">
    <property type="entry name" value="BCTRLSENSOR"/>
</dbReference>
<dbReference type="InterPro" id="IPR004358">
    <property type="entry name" value="Sig_transdc_His_kin-like_C"/>
</dbReference>
<sequence length="862" mass="96007">MCSSGYEDEGDWEGDRAQEEEKRLKCLAEYQILDTSPEPLFTRATTLGSRIFDVPICLISFVDIGRQWFKSNVGLGNVKETSRSLSFCRYAIRASEDVFEVRDALKDPRFCENPLVTGWPHIRYYAGCPLVTPEGYKLGSFCIIDTKPNVNGLNLSQKQTLRELTAMVVEQLVERKRRRADLFDSKSKYMASTAHDLMTPLTGMQLSLALLKKSKDFEEVRELANTSLHCAEMMGMIIHRAMALFTDNSSKRSFDEMNESVTENVEMVNLATILHKVESVIRSYPKSVKPEIQILDGCPQHVLLPKGGETALYQSTLNFLTNACKATKEGKITLSISAEVKFLQVECRDSGLGVKQESISELFVPFSEVNKSTLNGSGLGLFSVASHIHRLGGRYGYRPNLENGGTEQQPKGSIFWFQLPICEDPNSNQPLGMSNISNSKNSICSSSSADSESQVPNSLSSSKTSTTPPNRLEGGRPFSRIRTALVIDDSVTVRKPLAKTIISQSFQCDVAKNGLDGLEKMKLKMYDFVFLDFLMPVMDGIDCIKQLRLWESQKRPNFSQCVIGISANASLHEQELVEGEKFPFERHGFNDFFPKPITNKMVQKICQKDMVKKAGDVLDKLWETDMREFHQQFRQQKGHSPKFNDLPMYGQAPLSSNVSSMGSLTVDGCTPEIPPPPLNDNVLTCLIAEDSTSVMKMLKKTAVTAGFSFVATVSSEEDLFRELCNRNYDIVLVDEGLKLKANALSTGSGARAITRFKEWESNSMERLDRRESQRNLWCTSAHEQTATFQGKSLYTGNISKPISFTALQNLLLKVKRNKNNRDLLEDAGGAGGGNEDWASTGGGGGGEEGARQGEDRAKKKRK</sequence>
<proteinExistence type="predicted"/>
<feature type="compositionally biased region" description="Low complexity" evidence="3">
    <location>
        <begin position="443"/>
        <end position="467"/>
    </location>
</feature>
<dbReference type="InterPro" id="IPR003594">
    <property type="entry name" value="HATPase_dom"/>
</dbReference>
<feature type="modified residue" description="4-aspartylphosphate" evidence="2">
    <location>
        <position position="532"/>
    </location>
</feature>
<dbReference type="SUPFAM" id="SSF52172">
    <property type="entry name" value="CheY-like"/>
    <property type="match status" value="2"/>
</dbReference>
<evidence type="ECO:0000259" key="5">
    <source>
        <dbReference type="PROSITE" id="PS50110"/>
    </source>
</evidence>
<dbReference type="Pfam" id="PF00512">
    <property type="entry name" value="HisKA"/>
    <property type="match status" value="1"/>
</dbReference>
<dbReference type="Gene3D" id="3.30.450.40">
    <property type="match status" value="1"/>
</dbReference>
<dbReference type="Gene3D" id="3.40.50.2300">
    <property type="match status" value="2"/>
</dbReference>
<feature type="modified residue" description="4-aspartylphosphate" evidence="2">
    <location>
        <position position="734"/>
    </location>
</feature>
<dbReference type="PANTHER" id="PTHR43102">
    <property type="entry name" value="SLR1143 PROTEIN"/>
    <property type="match status" value="1"/>
</dbReference>
<dbReference type="SMART" id="SM00388">
    <property type="entry name" value="HisKA"/>
    <property type="match status" value="1"/>
</dbReference>
<evidence type="ECO:0000313" key="7">
    <source>
        <dbReference type="Proteomes" id="UP001165065"/>
    </source>
</evidence>
<feature type="domain" description="Histidine kinase" evidence="4">
    <location>
        <begin position="192"/>
        <end position="423"/>
    </location>
</feature>